<dbReference type="GO" id="GO:0016887">
    <property type="term" value="F:ATP hydrolysis activity"/>
    <property type="evidence" value="ECO:0007669"/>
    <property type="project" value="InterPro"/>
</dbReference>
<protein>
    <submittedName>
        <fullName evidence="3">AAA domain-containing protein</fullName>
    </submittedName>
</protein>
<dbReference type="InterPro" id="IPR027417">
    <property type="entry name" value="P-loop_NTPase"/>
</dbReference>
<dbReference type="Pfam" id="PF13401">
    <property type="entry name" value="AAA_22"/>
    <property type="match status" value="1"/>
</dbReference>
<feature type="domain" description="ORC1/DEAH AAA+ ATPase" evidence="2">
    <location>
        <begin position="102"/>
        <end position="235"/>
    </location>
</feature>
<dbReference type="OrthoDB" id="3865847at2"/>
<evidence type="ECO:0000259" key="2">
    <source>
        <dbReference type="Pfam" id="PF13401"/>
    </source>
</evidence>
<organism evidence="3 4">
    <name type="scientific">Thermomonospora umbrina</name>
    <dbReference type="NCBI Taxonomy" id="111806"/>
    <lineage>
        <taxon>Bacteria</taxon>
        <taxon>Bacillati</taxon>
        <taxon>Actinomycetota</taxon>
        <taxon>Actinomycetes</taxon>
        <taxon>Streptosporangiales</taxon>
        <taxon>Thermomonosporaceae</taxon>
        <taxon>Thermomonospora</taxon>
    </lineage>
</organism>
<gene>
    <name evidence="3" type="ORF">DFJ69_3819</name>
</gene>
<dbReference type="Proteomes" id="UP000256661">
    <property type="component" value="Unassembled WGS sequence"/>
</dbReference>
<dbReference type="InterPro" id="IPR049945">
    <property type="entry name" value="AAA_22"/>
</dbReference>
<keyword evidence="4" id="KW-1185">Reference proteome</keyword>
<comment type="caution">
    <text evidence="3">The sequence shown here is derived from an EMBL/GenBank/DDBJ whole genome shotgun (WGS) entry which is preliminary data.</text>
</comment>
<sequence>MTDDDGLVPFLRFGAPPDRETVEGWTTWRESRNRFTPAPRLTLEQYRTRTPRQRRLIDLHRRATHANLAIQETPMSAAVSDFVINRVTGNALKQRPSTFAGIMLTGGAYQGKTETICEALAAFEDDWRALHQMLNPDAIAGCRDLHVPVAYIQTPVTATPKSTCQAILDFYGERYVGMSLPRLIKAVRDALRAHGTRVLALDDITRLKMHREADQDVLDLIRSLMSMSVTLVLIGVGIPSSGLLREGHFDAATGQWVFPPITTRGRSYNDAAAGQTERRFDLISLEPFRYNTGDQIDAWVTHLAGIEDQLRLLQAAPGMLTDGDMPEYLFRRTNGIVGLLERLLEDGCTAAMKSGEEQLSIRLLDTITISLGNLQAKDPAAGEIPEIPPRQPKKPRKPRNSSFDDHGHPEPGDDAPEAETGT</sequence>
<feature type="region of interest" description="Disordered" evidence="1">
    <location>
        <begin position="377"/>
        <end position="422"/>
    </location>
</feature>
<evidence type="ECO:0000256" key="1">
    <source>
        <dbReference type="SAM" id="MobiDB-lite"/>
    </source>
</evidence>
<dbReference type="EMBL" id="QTTT01000001">
    <property type="protein sequence ID" value="REE98332.1"/>
    <property type="molecule type" value="Genomic_DNA"/>
</dbReference>
<evidence type="ECO:0000313" key="4">
    <source>
        <dbReference type="Proteomes" id="UP000256661"/>
    </source>
</evidence>
<feature type="compositionally biased region" description="Acidic residues" evidence="1">
    <location>
        <begin position="412"/>
        <end position="422"/>
    </location>
</feature>
<dbReference type="AlphaFoldDB" id="A0A3D9SQT9"/>
<accession>A0A3D9SQT9</accession>
<name>A0A3D9SQT9_9ACTN</name>
<reference evidence="3 4" key="1">
    <citation type="submission" date="2018-08" db="EMBL/GenBank/DDBJ databases">
        <title>Sequencing the genomes of 1000 actinobacteria strains.</title>
        <authorList>
            <person name="Klenk H.-P."/>
        </authorList>
    </citation>
    <scope>NUCLEOTIDE SEQUENCE [LARGE SCALE GENOMIC DNA]</scope>
    <source>
        <strain evidence="3 4">DSM 43927</strain>
    </source>
</reference>
<dbReference type="Gene3D" id="3.40.50.300">
    <property type="entry name" value="P-loop containing nucleotide triphosphate hydrolases"/>
    <property type="match status" value="1"/>
</dbReference>
<feature type="compositionally biased region" description="Basic and acidic residues" evidence="1">
    <location>
        <begin position="402"/>
        <end position="411"/>
    </location>
</feature>
<dbReference type="SUPFAM" id="SSF52540">
    <property type="entry name" value="P-loop containing nucleoside triphosphate hydrolases"/>
    <property type="match status" value="1"/>
</dbReference>
<proteinExistence type="predicted"/>
<evidence type="ECO:0000313" key="3">
    <source>
        <dbReference type="EMBL" id="REE98332.1"/>
    </source>
</evidence>